<dbReference type="SUPFAM" id="SSF116846">
    <property type="entry name" value="MIT domain"/>
    <property type="match status" value="1"/>
</dbReference>
<dbReference type="SUPFAM" id="SSF56112">
    <property type="entry name" value="Protein kinase-like (PK-like)"/>
    <property type="match status" value="1"/>
</dbReference>
<sequence length="442" mass="48462">VDPNKERREAVKRKITQYLRRAEEIFNCHLQRAAGGGNTTATGYSSLRFRPIRTLSSAVENLRRCKVVGVIDKVQIVQDPATGETFILKSLPKSHVESRERQTIIPHGVPFMVKLLCYYVSEDSIFLHLEHVQGPREAGALAPLCGPWPGPEWAMSAVGEPGIISHHCLITCSPFCFPGGTLWSHLRSKYCVQQDCADSNTIQALQDHGTEDGLASSQGGSQVSILPVRTGSGLPGSVNYQVLGNTDASLPQEHKQPPSGQCRALASHGHNRRAWAVKEEQVQLWAAEILLALEGLHQQGILCRDLNPRNLLLDTAGHVRLTFFGQWTEVEPQYCSPAREELYSAPEVGGIMEPTEAADCWSFGSLLYELLTGVPLSQNHPSGIQPHTQLHLPEDLSPAATSLLTELLQYNPKRRLGSGGGGITKLKSHSFFSTVPWNKLVG</sequence>
<dbReference type="InterPro" id="IPR000719">
    <property type="entry name" value="Prot_kinase_dom"/>
</dbReference>
<gene>
    <name evidence="2" type="primary">Rps6kl1</name>
    <name evidence="2" type="ORF">HYPCIN_R10268</name>
</gene>
<dbReference type="InterPro" id="IPR051866">
    <property type="entry name" value="Intracell_Sig-Traffick_Protein"/>
</dbReference>
<dbReference type="PANTHER" id="PTHR15508">
    <property type="entry name" value="RIBOSOMAL PROTEIN S6 KINASE"/>
    <property type="match status" value="1"/>
</dbReference>
<feature type="domain" description="Protein kinase" evidence="1">
    <location>
        <begin position="71"/>
        <end position="432"/>
    </location>
</feature>
<accession>A0A7L2PPY0</accession>
<name>A0A7L2PPY0_9PASS</name>
<dbReference type="InterPro" id="IPR036181">
    <property type="entry name" value="MIT_dom_sf"/>
</dbReference>
<dbReference type="PANTHER" id="PTHR15508:SF4">
    <property type="entry name" value="RIBOSOMAL PROTEIN S6 KINASE-LIKE 1"/>
    <property type="match status" value="1"/>
</dbReference>
<dbReference type="OrthoDB" id="1278353at2759"/>
<dbReference type="Proteomes" id="UP000574191">
    <property type="component" value="Unassembled WGS sequence"/>
</dbReference>
<proteinExistence type="predicted"/>
<feature type="non-terminal residue" evidence="2">
    <location>
        <position position="1"/>
    </location>
</feature>
<dbReference type="Gene3D" id="1.20.58.80">
    <property type="entry name" value="Phosphotransferase system, lactose/cellobiose-type IIA subunit"/>
    <property type="match status" value="1"/>
</dbReference>
<dbReference type="GO" id="GO:0005524">
    <property type="term" value="F:ATP binding"/>
    <property type="evidence" value="ECO:0007669"/>
    <property type="project" value="InterPro"/>
</dbReference>
<keyword evidence="3" id="KW-1185">Reference proteome</keyword>
<evidence type="ECO:0000259" key="1">
    <source>
        <dbReference type="PROSITE" id="PS50011"/>
    </source>
</evidence>
<dbReference type="AlphaFoldDB" id="A0A7L2PPY0"/>
<dbReference type="Gene3D" id="1.10.510.10">
    <property type="entry name" value="Transferase(Phosphotransferase) domain 1"/>
    <property type="match status" value="1"/>
</dbReference>
<evidence type="ECO:0000313" key="3">
    <source>
        <dbReference type="Proteomes" id="UP000574191"/>
    </source>
</evidence>
<evidence type="ECO:0000313" key="2">
    <source>
        <dbReference type="EMBL" id="NXR86195.1"/>
    </source>
</evidence>
<reference evidence="2 3" key="1">
    <citation type="submission" date="2019-09" db="EMBL/GenBank/DDBJ databases">
        <title>Bird 10,000 Genomes (B10K) Project - Family phase.</title>
        <authorList>
            <person name="Zhang G."/>
        </authorList>
    </citation>
    <scope>NUCLEOTIDE SEQUENCE [LARGE SCALE GENOMIC DNA]</scope>
    <source>
        <strain evidence="2">B10K-DU-002-83</strain>
    </source>
</reference>
<dbReference type="PROSITE" id="PS50011">
    <property type="entry name" value="PROTEIN_KINASE_DOM"/>
    <property type="match status" value="1"/>
</dbReference>
<dbReference type="Pfam" id="PF00069">
    <property type="entry name" value="Pkinase"/>
    <property type="match status" value="1"/>
</dbReference>
<dbReference type="EMBL" id="VYZP01008728">
    <property type="protein sequence ID" value="NXR86195.1"/>
    <property type="molecule type" value="Genomic_DNA"/>
</dbReference>
<organism evidence="2 3">
    <name type="scientific">Hypocryptadius cinnamomeus</name>
    <dbReference type="NCBI Taxonomy" id="589841"/>
    <lineage>
        <taxon>Eukaryota</taxon>
        <taxon>Metazoa</taxon>
        <taxon>Chordata</taxon>
        <taxon>Craniata</taxon>
        <taxon>Vertebrata</taxon>
        <taxon>Euteleostomi</taxon>
        <taxon>Archelosauria</taxon>
        <taxon>Archosauria</taxon>
        <taxon>Dinosauria</taxon>
        <taxon>Saurischia</taxon>
        <taxon>Theropoda</taxon>
        <taxon>Coelurosauria</taxon>
        <taxon>Aves</taxon>
        <taxon>Neognathae</taxon>
        <taxon>Neoaves</taxon>
        <taxon>Telluraves</taxon>
        <taxon>Australaves</taxon>
        <taxon>Passeriformes</taxon>
        <taxon>Sylvioidea</taxon>
        <taxon>Zosteropidae</taxon>
        <taxon>Hypocryptadius</taxon>
    </lineage>
</organism>
<comment type="caution">
    <text evidence="2">The sequence shown here is derived from an EMBL/GenBank/DDBJ whole genome shotgun (WGS) entry which is preliminary data.</text>
</comment>
<dbReference type="SMART" id="SM00220">
    <property type="entry name" value="S_TKc"/>
    <property type="match status" value="1"/>
</dbReference>
<dbReference type="InterPro" id="IPR011009">
    <property type="entry name" value="Kinase-like_dom_sf"/>
</dbReference>
<dbReference type="GO" id="GO:0004672">
    <property type="term" value="F:protein kinase activity"/>
    <property type="evidence" value="ECO:0007669"/>
    <property type="project" value="InterPro"/>
</dbReference>
<protein>
    <submittedName>
        <fullName evidence="2">RPKL1 protein</fullName>
    </submittedName>
</protein>
<feature type="non-terminal residue" evidence="2">
    <location>
        <position position="442"/>
    </location>
</feature>